<dbReference type="Proteomes" id="UP001301350">
    <property type="component" value="Unassembled WGS sequence"/>
</dbReference>
<accession>A0AAV9IRR0</accession>
<dbReference type="EMBL" id="JANCYW010000002">
    <property type="protein sequence ID" value="KAK4534775.1"/>
    <property type="molecule type" value="Genomic_DNA"/>
</dbReference>
<gene>
    <name evidence="3" type="ORF">CDCA_CDCA02G0800</name>
</gene>
<dbReference type="InterPro" id="IPR036883">
    <property type="entry name" value="PDCD5-like_sf"/>
</dbReference>
<dbReference type="PANTHER" id="PTHR10840:SF0">
    <property type="entry name" value="PROGRAMMED CELL DEATH PROTEIN 5"/>
    <property type="match status" value="1"/>
</dbReference>
<feature type="compositionally biased region" description="Low complexity" evidence="2">
    <location>
        <begin position="24"/>
        <end position="37"/>
    </location>
</feature>
<keyword evidence="4" id="KW-1185">Reference proteome</keyword>
<feature type="region of interest" description="Disordered" evidence="2">
    <location>
        <begin position="1"/>
        <end position="51"/>
    </location>
</feature>
<reference evidence="3 4" key="1">
    <citation type="submission" date="2022-07" db="EMBL/GenBank/DDBJ databases">
        <title>Genome-wide signatures of adaptation to extreme environments.</title>
        <authorList>
            <person name="Cho C.H."/>
            <person name="Yoon H.S."/>
        </authorList>
    </citation>
    <scope>NUCLEOTIDE SEQUENCE [LARGE SCALE GENOMIC DNA]</scope>
    <source>
        <strain evidence="3 4">DBV 063 E5</strain>
    </source>
</reference>
<dbReference type="InterPro" id="IPR002836">
    <property type="entry name" value="PDCD5-like"/>
</dbReference>
<evidence type="ECO:0000256" key="1">
    <source>
        <dbReference type="ARBA" id="ARBA00010490"/>
    </source>
</evidence>
<dbReference type="GO" id="GO:0005829">
    <property type="term" value="C:cytosol"/>
    <property type="evidence" value="ECO:0007669"/>
    <property type="project" value="TreeGrafter"/>
</dbReference>
<dbReference type="SUPFAM" id="SSF46950">
    <property type="entry name" value="Double-stranded DNA-binding domain"/>
    <property type="match status" value="1"/>
</dbReference>
<evidence type="ECO:0000313" key="4">
    <source>
        <dbReference type="Proteomes" id="UP001301350"/>
    </source>
</evidence>
<protein>
    <submittedName>
        <fullName evidence="3">Uncharacterized protein</fullName>
    </submittedName>
</protein>
<proteinExistence type="inferred from homology"/>
<dbReference type="PANTHER" id="PTHR10840">
    <property type="entry name" value="PROGRAMMED CELL DEATH PROTEIN 5"/>
    <property type="match status" value="1"/>
</dbReference>
<dbReference type="AlphaFoldDB" id="A0AAV9IRR0"/>
<comment type="caution">
    <text evidence="3">The sequence shown here is derived from an EMBL/GenBank/DDBJ whole genome shotgun (WGS) entry which is preliminary data.</text>
</comment>
<name>A0AAV9IRR0_CYACA</name>
<evidence type="ECO:0000256" key="2">
    <source>
        <dbReference type="SAM" id="MobiDB-lite"/>
    </source>
</evidence>
<sequence length="146" mass="16249">MDPAASEFRDGAAAWRARHRTDLPSGTSASTSAGAPSQDHESEQRAAAAAAAEERRRLLLRQLLTEPAAERLARIALVKPDKARAVEDHLLRAVPLGEVPFAQRVTEEQVIALLDRYHGQMERETKVVISRRRAWSDDDDDDDEDQ</sequence>
<dbReference type="Gene3D" id="1.10.8.140">
    <property type="entry name" value="PDCD5-like"/>
    <property type="match status" value="1"/>
</dbReference>
<dbReference type="Pfam" id="PF01984">
    <property type="entry name" value="dsDNA_bind"/>
    <property type="match status" value="1"/>
</dbReference>
<dbReference type="GO" id="GO:0005634">
    <property type="term" value="C:nucleus"/>
    <property type="evidence" value="ECO:0007669"/>
    <property type="project" value="TreeGrafter"/>
</dbReference>
<organism evidence="3 4">
    <name type="scientific">Cyanidium caldarium</name>
    <name type="common">Red alga</name>
    <dbReference type="NCBI Taxonomy" id="2771"/>
    <lineage>
        <taxon>Eukaryota</taxon>
        <taxon>Rhodophyta</taxon>
        <taxon>Bangiophyceae</taxon>
        <taxon>Cyanidiales</taxon>
        <taxon>Cyanidiaceae</taxon>
        <taxon>Cyanidium</taxon>
    </lineage>
</organism>
<evidence type="ECO:0000313" key="3">
    <source>
        <dbReference type="EMBL" id="KAK4534775.1"/>
    </source>
</evidence>
<comment type="similarity">
    <text evidence="1">Belongs to the PDCD5 family.</text>
</comment>
<dbReference type="GO" id="GO:0003677">
    <property type="term" value="F:DNA binding"/>
    <property type="evidence" value="ECO:0007669"/>
    <property type="project" value="InterPro"/>
</dbReference>